<proteinExistence type="predicted"/>
<protein>
    <submittedName>
        <fullName evidence="1">Uncharacterized protein</fullName>
    </submittedName>
</protein>
<dbReference type="Proteomes" id="UP001168528">
    <property type="component" value="Unassembled WGS sequence"/>
</dbReference>
<evidence type="ECO:0000313" key="2">
    <source>
        <dbReference type="Proteomes" id="UP001168528"/>
    </source>
</evidence>
<comment type="caution">
    <text evidence="1">The sequence shown here is derived from an EMBL/GenBank/DDBJ whole genome shotgun (WGS) entry which is preliminary data.</text>
</comment>
<sequence length="58" mass="6238">MTLNQLLGEPTGGSTGQPVVFNLPGGLQARICVKRDAYQDGKQWIGKALSLILMLNPQ</sequence>
<dbReference type="RefSeq" id="WP_302042450.1">
    <property type="nucleotide sequence ID" value="NZ_JAUKPO010000076.1"/>
</dbReference>
<evidence type="ECO:0000313" key="1">
    <source>
        <dbReference type="EMBL" id="MDO1451653.1"/>
    </source>
</evidence>
<reference evidence="1" key="1">
    <citation type="submission" date="2023-07" db="EMBL/GenBank/DDBJ databases">
        <title>The genome sequence of Rhodocytophaga aerolata KACC 12507.</title>
        <authorList>
            <person name="Zhang X."/>
        </authorList>
    </citation>
    <scope>NUCLEOTIDE SEQUENCE</scope>
    <source>
        <strain evidence="1">KACC 12507</strain>
    </source>
</reference>
<organism evidence="1 2">
    <name type="scientific">Rhodocytophaga aerolata</name>
    <dbReference type="NCBI Taxonomy" id="455078"/>
    <lineage>
        <taxon>Bacteria</taxon>
        <taxon>Pseudomonadati</taxon>
        <taxon>Bacteroidota</taxon>
        <taxon>Cytophagia</taxon>
        <taxon>Cytophagales</taxon>
        <taxon>Rhodocytophagaceae</taxon>
        <taxon>Rhodocytophaga</taxon>
    </lineage>
</organism>
<gene>
    <name evidence="1" type="ORF">Q0590_35600</name>
</gene>
<accession>A0ABT8RHT6</accession>
<keyword evidence="2" id="KW-1185">Reference proteome</keyword>
<name>A0ABT8RHT6_9BACT</name>
<dbReference type="EMBL" id="JAUKPO010000076">
    <property type="protein sequence ID" value="MDO1451653.1"/>
    <property type="molecule type" value="Genomic_DNA"/>
</dbReference>